<feature type="compositionally biased region" description="Basic residues" evidence="1">
    <location>
        <begin position="82"/>
        <end position="93"/>
    </location>
</feature>
<dbReference type="Proteomes" id="UP000257451">
    <property type="component" value="Unassembled WGS sequence"/>
</dbReference>
<comment type="caution">
    <text evidence="2">The sequence shown here is derived from an EMBL/GenBank/DDBJ whole genome shotgun (WGS) entry which is preliminary data.</text>
</comment>
<reference evidence="2 3" key="1">
    <citation type="journal article" date="2018" name="Sci. Rep.">
        <title>Extensive genomic diversity among Mycobacterium marinum strains revealed by whole genome sequencing.</title>
        <authorList>
            <person name="Das S."/>
            <person name="Pettersson B.M."/>
            <person name="Behra P.R."/>
            <person name="Mallick A."/>
            <person name="Cheramie M."/>
            <person name="Ramesh M."/>
            <person name="Shirreff L."/>
            <person name="DuCote T."/>
            <person name="Dasgupta S."/>
            <person name="Ennis D.G."/>
            <person name="Kirsebom L.A."/>
        </authorList>
    </citation>
    <scope>NUCLEOTIDE SEQUENCE [LARGE SCALE GENOMIC DNA]</scope>
    <source>
        <strain evidence="2 3">Davis1</strain>
    </source>
</reference>
<accession>A0A3E2MX40</accession>
<protein>
    <submittedName>
        <fullName evidence="2">Uncharacterized protein</fullName>
    </submittedName>
</protein>
<name>A0A3E2MX40_MYCMR</name>
<sequence length="195" mass="22513">MPSVVGEPDSVNNIVDGHLLHSIPAAMFRAGARVVCDKDVSEITPHQTTGGGWGCRYCDRRSTGCHSRCRRGGRPGSDHHSNHFPRHRTARRQRLRQQRQLRIRRGQRWPRRRTGRPRLHPRRRLRLRRPVLRTRWRAGRPGLHPRRRLRLRPRITSRANRQRPGSLVIQARDSAGSITSSSSNVVADRSALPCW</sequence>
<evidence type="ECO:0000256" key="1">
    <source>
        <dbReference type="SAM" id="MobiDB-lite"/>
    </source>
</evidence>
<dbReference type="AlphaFoldDB" id="A0A3E2MX40"/>
<proteinExistence type="predicted"/>
<dbReference type="EMBL" id="PEDF01000072">
    <property type="protein sequence ID" value="RFZ42201.1"/>
    <property type="molecule type" value="Genomic_DNA"/>
</dbReference>
<evidence type="ECO:0000313" key="3">
    <source>
        <dbReference type="Proteomes" id="UP000257451"/>
    </source>
</evidence>
<gene>
    <name evidence="2" type="ORF">DAVIS_02276</name>
</gene>
<feature type="region of interest" description="Disordered" evidence="1">
    <location>
        <begin position="104"/>
        <end position="123"/>
    </location>
</feature>
<evidence type="ECO:0000313" key="2">
    <source>
        <dbReference type="EMBL" id="RFZ42201.1"/>
    </source>
</evidence>
<organism evidence="2 3">
    <name type="scientific">Mycobacterium marinum</name>
    <dbReference type="NCBI Taxonomy" id="1781"/>
    <lineage>
        <taxon>Bacteria</taxon>
        <taxon>Bacillati</taxon>
        <taxon>Actinomycetota</taxon>
        <taxon>Actinomycetes</taxon>
        <taxon>Mycobacteriales</taxon>
        <taxon>Mycobacteriaceae</taxon>
        <taxon>Mycobacterium</taxon>
        <taxon>Mycobacterium ulcerans group</taxon>
    </lineage>
</organism>
<feature type="region of interest" description="Disordered" evidence="1">
    <location>
        <begin position="68"/>
        <end position="93"/>
    </location>
</feature>